<keyword evidence="3" id="KW-0812">Transmembrane</keyword>
<evidence type="ECO:0000256" key="3">
    <source>
        <dbReference type="SAM" id="Phobius"/>
    </source>
</evidence>
<dbReference type="InterPro" id="IPR001245">
    <property type="entry name" value="Ser-Thr/Tyr_kinase_cat_dom"/>
</dbReference>
<evidence type="ECO:0000313" key="5">
    <source>
        <dbReference type="EMBL" id="CEL63297.1"/>
    </source>
</evidence>
<keyword evidence="5" id="KW-0808">Transferase</keyword>
<dbReference type="InterPro" id="IPR050198">
    <property type="entry name" value="Non-receptor_tyrosine_kinases"/>
</dbReference>
<dbReference type="InterPro" id="IPR008271">
    <property type="entry name" value="Ser/Thr_kinase_AS"/>
</dbReference>
<dbReference type="PROSITE" id="PS00108">
    <property type="entry name" value="PROTEIN_KINASE_ST"/>
    <property type="match status" value="1"/>
</dbReference>
<keyword evidence="6" id="KW-1185">Reference proteome</keyword>
<dbReference type="SUPFAM" id="SSF56112">
    <property type="entry name" value="Protein kinase-like (PK-like)"/>
    <property type="match status" value="1"/>
</dbReference>
<keyword evidence="2" id="KW-0067">ATP-binding</keyword>
<keyword evidence="3" id="KW-0472">Membrane</keyword>
<evidence type="ECO:0000256" key="1">
    <source>
        <dbReference type="ARBA" id="ARBA00022741"/>
    </source>
</evidence>
<keyword evidence="5" id="KW-0418">Kinase</keyword>
<dbReference type="Proteomes" id="UP000059188">
    <property type="component" value="Unassembled WGS sequence"/>
</dbReference>
<dbReference type="GO" id="GO:0004672">
    <property type="term" value="F:protein kinase activity"/>
    <property type="evidence" value="ECO:0007669"/>
    <property type="project" value="InterPro"/>
</dbReference>
<dbReference type="SMART" id="SM00220">
    <property type="entry name" value="S_TKc"/>
    <property type="match status" value="1"/>
</dbReference>
<dbReference type="InterPro" id="IPR000719">
    <property type="entry name" value="Prot_kinase_dom"/>
</dbReference>
<feature type="domain" description="Protein kinase" evidence="4">
    <location>
        <begin position="210"/>
        <end position="476"/>
    </location>
</feature>
<keyword evidence="3" id="KW-1133">Transmembrane helix</keyword>
<feature type="transmembrane region" description="Helical" evidence="3">
    <location>
        <begin position="104"/>
        <end position="124"/>
    </location>
</feature>
<proteinExistence type="predicted"/>
<dbReference type="GO" id="GO:0005524">
    <property type="term" value="F:ATP binding"/>
    <property type="evidence" value="ECO:0007669"/>
    <property type="project" value="UniProtKB-KW"/>
</dbReference>
<dbReference type="PROSITE" id="PS50011">
    <property type="entry name" value="PROTEIN_KINASE_DOM"/>
    <property type="match status" value="1"/>
</dbReference>
<sequence length="490" mass="55069">MFNDRQTRGFDTPRHHLVVECLLPVSHVTRTCESHSHLDSHCKLVHHRRLLSHHTALWIQKYEKLTSIYWSVRVYANSVTTQLTYFVRLWKYVINYNTIPSWSCVFYSWFNCLFLLLIGGVFNWKQELVHSDVVETLWLADQLFSSHPVQKHNYSGGDPVPDTLNPNINHLHPGGDPRGAISSAMSIGEVLQQLEMHGCKNVTNQINFEHSMKRITGGGGFGDVYWGVLQDGSHVGLKCLRLHSVSSNSDGKKFLKRAAHELYVWSKCNHANVLDLIGVAQYGGQILMVSPWIQTGNLLWFISHNKEVNRCSLGTQIASGVAYLHKREIVHGDIKGANVLVTADHTIKLADFGSATLRDYTLQFTATTSGGGMSIRWTAPEVIKADSKATAQADVYALGMTIFEAITGSVPYGHLRHEAAVMKKVIDRDYPTRPQEFIPAGSEHGDRLWQLLNACWSYDVQLRPAATKVEVEMSMIQPDGLKVTNIQDRG</sequence>
<dbReference type="EMBL" id="LN679107">
    <property type="protein sequence ID" value="CEL63297.1"/>
    <property type="molecule type" value="Genomic_DNA"/>
</dbReference>
<accession>A0A0B7G4B0</accession>
<dbReference type="STRING" id="1108050.A0A0B7G4B0"/>
<gene>
    <name evidence="5" type="ORF">RSOLAG1IB_05340</name>
</gene>
<protein>
    <submittedName>
        <fullName evidence="5">Serine/threonine-protein kinase sepA</fullName>
    </submittedName>
</protein>
<dbReference type="Pfam" id="PF07714">
    <property type="entry name" value="PK_Tyr_Ser-Thr"/>
    <property type="match status" value="1"/>
</dbReference>
<dbReference type="AlphaFoldDB" id="A0A0B7G4B0"/>
<evidence type="ECO:0000256" key="2">
    <source>
        <dbReference type="ARBA" id="ARBA00022840"/>
    </source>
</evidence>
<keyword evidence="1" id="KW-0547">Nucleotide-binding</keyword>
<evidence type="ECO:0000259" key="4">
    <source>
        <dbReference type="PROSITE" id="PS50011"/>
    </source>
</evidence>
<dbReference type="Gene3D" id="1.10.510.10">
    <property type="entry name" value="Transferase(Phosphotransferase) domain 1"/>
    <property type="match status" value="1"/>
</dbReference>
<reference evidence="5 6" key="1">
    <citation type="submission" date="2014-11" db="EMBL/GenBank/DDBJ databases">
        <authorList>
            <person name="Wibberg Daniel"/>
        </authorList>
    </citation>
    <scope>NUCLEOTIDE SEQUENCE [LARGE SCALE GENOMIC DNA]</scope>
    <source>
        <strain evidence="5">Rhizoctonia solani AG1-IB 7/3/14</strain>
    </source>
</reference>
<dbReference type="PANTHER" id="PTHR24418">
    <property type="entry name" value="TYROSINE-PROTEIN KINASE"/>
    <property type="match status" value="1"/>
</dbReference>
<organism evidence="5 6">
    <name type="scientific">Thanatephorus cucumeris (strain AG1-IB / isolate 7/3/14)</name>
    <name type="common">Lettuce bottom rot fungus</name>
    <name type="synonym">Rhizoctonia solani</name>
    <dbReference type="NCBI Taxonomy" id="1108050"/>
    <lineage>
        <taxon>Eukaryota</taxon>
        <taxon>Fungi</taxon>
        <taxon>Dikarya</taxon>
        <taxon>Basidiomycota</taxon>
        <taxon>Agaricomycotina</taxon>
        <taxon>Agaricomycetes</taxon>
        <taxon>Cantharellales</taxon>
        <taxon>Ceratobasidiaceae</taxon>
        <taxon>Rhizoctonia</taxon>
        <taxon>Rhizoctonia solani AG-1</taxon>
    </lineage>
</organism>
<dbReference type="InterPro" id="IPR011009">
    <property type="entry name" value="Kinase-like_dom_sf"/>
</dbReference>
<evidence type="ECO:0000313" key="6">
    <source>
        <dbReference type="Proteomes" id="UP000059188"/>
    </source>
</evidence>
<name>A0A0B7G4B0_THACB</name>